<organism evidence="2">
    <name type="scientific">Vitis vinifera</name>
    <name type="common">Grape</name>
    <dbReference type="NCBI Taxonomy" id="29760"/>
    <lineage>
        <taxon>Eukaryota</taxon>
        <taxon>Viridiplantae</taxon>
        <taxon>Streptophyta</taxon>
        <taxon>Embryophyta</taxon>
        <taxon>Tracheophyta</taxon>
        <taxon>Spermatophyta</taxon>
        <taxon>Magnoliopsida</taxon>
        <taxon>eudicotyledons</taxon>
        <taxon>Gunneridae</taxon>
        <taxon>Pentapetalae</taxon>
        <taxon>rosids</taxon>
        <taxon>Vitales</taxon>
        <taxon>Vitaceae</taxon>
        <taxon>Viteae</taxon>
        <taxon>Vitis</taxon>
    </lineage>
</organism>
<dbReference type="Gene3D" id="3.30.450.200">
    <property type="match status" value="1"/>
</dbReference>
<evidence type="ECO:0000313" key="2">
    <source>
        <dbReference type="EMBL" id="CAN61814.1"/>
    </source>
</evidence>
<reference evidence="2" key="1">
    <citation type="journal article" date="2007" name="PLoS ONE">
        <title>The first genome sequence of an elite grapevine cultivar (Pinot noir Vitis vinifera L.): coping with a highly heterozygous genome.</title>
        <authorList>
            <person name="Velasco R."/>
            <person name="Zharkikh A."/>
            <person name="Troggio M."/>
            <person name="Cartwright D.A."/>
            <person name="Cestaro A."/>
            <person name="Pruss D."/>
            <person name="Pindo M."/>
            <person name="FitzGerald L.M."/>
            <person name="Vezzulli S."/>
            <person name="Reid J."/>
            <person name="Malacarne G."/>
            <person name="Iliev D."/>
            <person name="Coppola G."/>
            <person name="Wardell B."/>
            <person name="Micheletti D."/>
            <person name="Macalma T."/>
            <person name="Facci M."/>
            <person name="Mitchell J.T."/>
            <person name="Perazzolli M."/>
            <person name="Eldredge G."/>
            <person name="Gatto P."/>
            <person name="Oyzerski R."/>
            <person name="Moretto M."/>
            <person name="Gutin N."/>
            <person name="Stefanini M."/>
            <person name="Chen Y."/>
            <person name="Segala C."/>
            <person name="Davenport C."/>
            <person name="Dematte L."/>
            <person name="Mraz A."/>
            <person name="Battilana J."/>
            <person name="Stormo K."/>
            <person name="Costa F."/>
            <person name="Tao Q."/>
            <person name="Si-Ammour A."/>
            <person name="Harkins T."/>
            <person name="Lackey A."/>
            <person name="Perbost C."/>
            <person name="Taillon B."/>
            <person name="Stella A."/>
            <person name="Solovyev V."/>
            <person name="Fawcett J.A."/>
            <person name="Sterck L."/>
            <person name="Vandepoele K."/>
            <person name="Grando S.M."/>
            <person name="Toppo S."/>
            <person name="Moser C."/>
            <person name="Lanchbury J."/>
            <person name="Bogden R."/>
            <person name="Skolnick M."/>
            <person name="Sgaramella V."/>
            <person name="Bhatnagar S.K."/>
            <person name="Fontana P."/>
            <person name="Gutin A."/>
            <person name="Van de Peer Y."/>
            <person name="Salamini F."/>
            <person name="Viola R."/>
        </authorList>
    </citation>
    <scope>NUCLEOTIDE SEQUENCE</scope>
</reference>
<feature type="compositionally biased region" description="Basic and acidic residues" evidence="1">
    <location>
        <begin position="199"/>
        <end position="214"/>
    </location>
</feature>
<name>A5BV70_VITVI</name>
<sequence length="339" mass="37919">MGYKQSHGNRTLFIKHSDLGGVTTLLVYVDDIIMMRNDELKKQTLRQCLTKEFEIKELGKLKYFLGIKKYVTGLLKETRKLACKLVSTPIDTNHKLREVEEDTKVADNATLYGVCLLVPEIVQKAPAILGASSPLSHRPGGSCHFLVSAPRCYCLLTRIPFFELHYEMLNSIIAQERLNRITHFVNLISLPDHISSTSKQHDQTDEKSDSPDRECSTDWMAYAIPLNSALAVTAAAAGIISDDELPSSSLRMSEPPSTESVTANEASDFSKVKEVDKEAGQNLQYLDGYASETLEPQFDGPERMNGSYEHGQTDSDIRTFSCPKKHTLEHLDSSESLFR</sequence>
<dbReference type="PANTHER" id="PTHR15288:SF0">
    <property type="entry name" value="UDENN DOMAIN-CONTAINING PROTEIN"/>
    <property type="match status" value="1"/>
</dbReference>
<proteinExistence type="predicted"/>
<feature type="region of interest" description="Disordered" evidence="1">
    <location>
        <begin position="195"/>
        <end position="214"/>
    </location>
</feature>
<dbReference type="InterPro" id="IPR051942">
    <property type="entry name" value="DENN_domain_containing_2"/>
</dbReference>
<dbReference type="EMBL" id="AM472355">
    <property type="protein sequence ID" value="CAN61814.1"/>
    <property type="molecule type" value="Genomic_DNA"/>
</dbReference>
<evidence type="ECO:0000256" key="1">
    <source>
        <dbReference type="SAM" id="MobiDB-lite"/>
    </source>
</evidence>
<feature type="compositionally biased region" description="Polar residues" evidence="1">
    <location>
        <begin position="246"/>
        <end position="267"/>
    </location>
</feature>
<dbReference type="PANTHER" id="PTHR15288">
    <property type="entry name" value="DENN DOMAIN-CONTAINING PROTEIN 2"/>
    <property type="match status" value="1"/>
</dbReference>
<accession>A5BV70</accession>
<evidence type="ECO:0008006" key="3">
    <source>
        <dbReference type="Google" id="ProtNLM"/>
    </source>
</evidence>
<dbReference type="ExpressionAtlas" id="A5BV70">
    <property type="expression patterns" value="baseline and differential"/>
</dbReference>
<feature type="region of interest" description="Disordered" evidence="1">
    <location>
        <begin position="245"/>
        <end position="269"/>
    </location>
</feature>
<feature type="region of interest" description="Disordered" evidence="1">
    <location>
        <begin position="294"/>
        <end position="319"/>
    </location>
</feature>
<dbReference type="AlphaFoldDB" id="A5BV70"/>
<protein>
    <recommendedName>
        <fullName evidence="3">Reverse transcriptase Ty1/copia-type domain-containing protein</fullName>
    </recommendedName>
</protein>
<gene>
    <name evidence="2" type="ORF">VITISV_004518</name>
</gene>